<organism evidence="3 4">
    <name type="scientific">Ameca splendens</name>
    <dbReference type="NCBI Taxonomy" id="208324"/>
    <lineage>
        <taxon>Eukaryota</taxon>
        <taxon>Metazoa</taxon>
        <taxon>Chordata</taxon>
        <taxon>Craniata</taxon>
        <taxon>Vertebrata</taxon>
        <taxon>Euteleostomi</taxon>
        <taxon>Actinopterygii</taxon>
        <taxon>Neopterygii</taxon>
        <taxon>Teleostei</taxon>
        <taxon>Neoteleostei</taxon>
        <taxon>Acanthomorphata</taxon>
        <taxon>Ovalentaria</taxon>
        <taxon>Atherinomorphae</taxon>
        <taxon>Cyprinodontiformes</taxon>
        <taxon>Goodeidae</taxon>
        <taxon>Ameca</taxon>
    </lineage>
</organism>
<evidence type="ECO:0000313" key="3">
    <source>
        <dbReference type="EMBL" id="MEQ2290427.1"/>
    </source>
</evidence>
<feature type="chain" id="PRO_5045295181" evidence="2">
    <location>
        <begin position="22"/>
        <end position="575"/>
    </location>
</feature>
<evidence type="ECO:0000256" key="2">
    <source>
        <dbReference type="SAM" id="SignalP"/>
    </source>
</evidence>
<protein>
    <submittedName>
        <fullName evidence="3">Uncharacterized protein</fullName>
    </submittedName>
</protein>
<feature type="compositionally biased region" description="Basic and acidic residues" evidence="1">
    <location>
        <begin position="562"/>
        <end position="575"/>
    </location>
</feature>
<comment type="caution">
    <text evidence="3">The sequence shown here is derived from an EMBL/GenBank/DDBJ whole genome shotgun (WGS) entry which is preliminary data.</text>
</comment>
<feature type="region of interest" description="Disordered" evidence="1">
    <location>
        <begin position="202"/>
        <end position="263"/>
    </location>
</feature>
<dbReference type="InterPro" id="IPR008160">
    <property type="entry name" value="Collagen"/>
</dbReference>
<keyword evidence="4" id="KW-1185">Reference proteome</keyword>
<feature type="compositionally biased region" description="Polar residues" evidence="1">
    <location>
        <begin position="222"/>
        <end position="235"/>
    </location>
</feature>
<feature type="non-terminal residue" evidence="3">
    <location>
        <position position="575"/>
    </location>
</feature>
<dbReference type="EMBL" id="JAHRIP010028337">
    <property type="protein sequence ID" value="MEQ2290427.1"/>
    <property type="molecule type" value="Genomic_DNA"/>
</dbReference>
<feature type="compositionally biased region" description="Low complexity" evidence="1">
    <location>
        <begin position="405"/>
        <end position="419"/>
    </location>
</feature>
<dbReference type="Proteomes" id="UP001469553">
    <property type="component" value="Unassembled WGS sequence"/>
</dbReference>
<feature type="compositionally biased region" description="Polar residues" evidence="1">
    <location>
        <begin position="108"/>
        <end position="121"/>
    </location>
</feature>
<feature type="region of interest" description="Disordered" evidence="1">
    <location>
        <begin position="405"/>
        <end position="453"/>
    </location>
</feature>
<evidence type="ECO:0000256" key="1">
    <source>
        <dbReference type="SAM" id="MobiDB-lite"/>
    </source>
</evidence>
<feature type="compositionally biased region" description="Low complexity" evidence="1">
    <location>
        <begin position="208"/>
        <end position="221"/>
    </location>
</feature>
<gene>
    <name evidence="3" type="ORF">AMECASPLE_003170</name>
</gene>
<feature type="signal peptide" evidence="2">
    <location>
        <begin position="1"/>
        <end position="21"/>
    </location>
</feature>
<reference evidence="3 4" key="1">
    <citation type="submission" date="2021-06" db="EMBL/GenBank/DDBJ databases">
        <authorList>
            <person name="Palmer J.M."/>
        </authorList>
    </citation>
    <scope>NUCLEOTIDE SEQUENCE [LARGE SCALE GENOMIC DNA]</scope>
    <source>
        <strain evidence="3 4">AS_MEX2019</strain>
        <tissue evidence="3">Muscle</tissue>
    </source>
</reference>
<proteinExistence type="predicted"/>
<keyword evidence="2" id="KW-0732">Signal</keyword>
<accession>A0ABV0Y9G0</accession>
<dbReference type="Pfam" id="PF01391">
    <property type="entry name" value="Collagen"/>
    <property type="match status" value="2"/>
</dbReference>
<dbReference type="PANTHER" id="PTHR37456">
    <property type="entry name" value="SI:CH211-266K2.1"/>
    <property type="match status" value="1"/>
</dbReference>
<evidence type="ECO:0000313" key="4">
    <source>
        <dbReference type="Proteomes" id="UP001469553"/>
    </source>
</evidence>
<feature type="compositionally biased region" description="Low complexity" evidence="1">
    <location>
        <begin position="497"/>
        <end position="532"/>
    </location>
</feature>
<dbReference type="PANTHER" id="PTHR37456:SF6">
    <property type="entry name" value="COLLAGEN ALPHA-1(XXIII) CHAIN-LIKE ISOFORM X2"/>
    <property type="match status" value="1"/>
</dbReference>
<feature type="region of interest" description="Disordered" evidence="1">
    <location>
        <begin position="24"/>
        <end position="138"/>
    </location>
</feature>
<dbReference type="InterPro" id="IPR050938">
    <property type="entry name" value="Collagen_Structural_Proteins"/>
</dbReference>
<feature type="region of interest" description="Disordered" evidence="1">
    <location>
        <begin position="479"/>
        <end position="575"/>
    </location>
</feature>
<name>A0ABV0Y9G0_9TELE</name>
<feature type="compositionally biased region" description="Basic and acidic residues" evidence="1">
    <location>
        <begin position="76"/>
        <end position="96"/>
    </location>
</feature>
<feature type="compositionally biased region" description="Basic and acidic residues" evidence="1">
    <location>
        <begin position="236"/>
        <end position="252"/>
    </location>
</feature>
<feature type="compositionally biased region" description="Basic and acidic residues" evidence="1">
    <location>
        <begin position="34"/>
        <end position="46"/>
    </location>
</feature>
<sequence>MSAAQVSVVLLLLNYVGSSYGITPEAGFKSSSSPEKHGGYPERTPRTEPVSRTSPAPQTHYGHTKVVETLSTSSTSRDKDKPNIESDEDNERRVPEPHPQPVTEDQLFKSNILGNQRSPWSSEDGVMTRSPTPGQPQYDLHVVDGSFKSGLVSDADSVETTLSGPSIQSETPTETIIKEVFSKRPHVDPTSTHISVSTSKSGYLVSNSLPSSEGEGEAPSSVITSPLFTGTTSSPEDFKAKQEQKREEKAGSEELCAPQKDPASNLTLITSRIRKGTELNCSDFDAESDNILASEMRKKFKLEKKLDTVSLKVQATLLPHAGEQGGPDTHHGEADLKRNDGSLKFSEMEVTISGNDDVEPYNQSSSDLMFNTGGGIIQSQNETPQHAVEAANQASQFTNRRLQAKPRPGIRGQRGQHGPPGLPGPPGPKGDKGYQGVMGRTGQTGYRGPIGPPGMPAIVVVKTSEEEWEAFKKKKIYKKLVSSWPKRKGTPGPPGLPGDDGPVGPPGVTGKQGPKGVLGTIGIPGPQGMPGPQGRPGEEGTPGQDAESGPTGLPGEQGPKGYRGEKGSKGELGEW</sequence>